<dbReference type="NCBIfam" id="TIGR03081">
    <property type="entry name" value="metmalonyl_epim"/>
    <property type="match status" value="1"/>
</dbReference>
<dbReference type="Proteomes" id="UP000275076">
    <property type="component" value="Unassembled WGS sequence"/>
</dbReference>
<evidence type="ECO:0000313" key="5">
    <source>
        <dbReference type="Proteomes" id="UP000275076"/>
    </source>
</evidence>
<sequence>MVKAPRQLDHIGIAVHSIREHCSFYEDILGLSLLKVETIPTQKVKVAFFQIGSSKIELVEPQDASSPVAKFLEKRGEGIHHIALSVSDIDQRLQDIRKTGIKTIQDHYIEGADGARTAFLHPSSTGRVLYEFIEKNDNNASVQKEDKYD</sequence>
<protein>
    <submittedName>
        <fullName evidence="4">Methylmalonyl-CoA epimerase</fullName>
        <ecNumber evidence="4">5.1.99.1</ecNumber>
    </submittedName>
</protein>
<gene>
    <name evidence="4" type="primary">mce</name>
    <name evidence="4" type="ORF">D7Z54_17565</name>
</gene>
<dbReference type="EC" id="5.1.99.1" evidence="4"/>
<comment type="caution">
    <text evidence="4">The sequence shown here is derived from an EMBL/GenBank/DDBJ whole genome shotgun (WGS) entry which is preliminary data.</text>
</comment>
<keyword evidence="4" id="KW-0413">Isomerase</keyword>
<dbReference type="GO" id="GO:0046491">
    <property type="term" value="P:L-methylmalonyl-CoA metabolic process"/>
    <property type="evidence" value="ECO:0007669"/>
    <property type="project" value="TreeGrafter"/>
</dbReference>
<organism evidence="4 5">
    <name type="scientific">Salibacterium salarium</name>
    <dbReference type="NCBI Taxonomy" id="284579"/>
    <lineage>
        <taxon>Bacteria</taxon>
        <taxon>Bacillati</taxon>
        <taxon>Bacillota</taxon>
        <taxon>Bacilli</taxon>
        <taxon>Bacillales</taxon>
        <taxon>Bacillaceae</taxon>
    </lineage>
</organism>
<dbReference type="PANTHER" id="PTHR43048">
    <property type="entry name" value="METHYLMALONYL-COA EPIMERASE"/>
    <property type="match status" value="1"/>
</dbReference>
<dbReference type="GO" id="GO:0046872">
    <property type="term" value="F:metal ion binding"/>
    <property type="evidence" value="ECO:0007669"/>
    <property type="project" value="UniProtKB-KW"/>
</dbReference>
<dbReference type="SUPFAM" id="SSF54593">
    <property type="entry name" value="Glyoxalase/Bleomycin resistance protein/Dihydroxybiphenyl dioxygenase"/>
    <property type="match status" value="1"/>
</dbReference>
<proteinExistence type="inferred from homology"/>
<dbReference type="EMBL" id="RBVX01000018">
    <property type="protein sequence ID" value="RSL32085.1"/>
    <property type="molecule type" value="Genomic_DNA"/>
</dbReference>
<dbReference type="Pfam" id="PF13669">
    <property type="entry name" value="Glyoxalase_4"/>
    <property type="match status" value="1"/>
</dbReference>
<feature type="domain" description="VOC" evidence="3">
    <location>
        <begin position="7"/>
        <end position="135"/>
    </location>
</feature>
<dbReference type="GO" id="GO:0004493">
    <property type="term" value="F:methylmalonyl-CoA epimerase activity"/>
    <property type="evidence" value="ECO:0007669"/>
    <property type="project" value="UniProtKB-EC"/>
</dbReference>
<dbReference type="PANTHER" id="PTHR43048:SF3">
    <property type="entry name" value="METHYLMALONYL-COA EPIMERASE, MITOCHONDRIAL"/>
    <property type="match status" value="1"/>
</dbReference>
<accession>A0A428N0W6</accession>
<dbReference type="CDD" id="cd07249">
    <property type="entry name" value="MMCE"/>
    <property type="match status" value="1"/>
</dbReference>
<dbReference type="AlphaFoldDB" id="A0A428N0W6"/>
<dbReference type="InterPro" id="IPR017515">
    <property type="entry name" value="MeMalonyl-CoA_epimerase"/>
</dbReference>
<evidence type="ECO:0000256" key="1">
    <source>
        <dbReference type="ARBA" id="ARBA00009308"/>
    </source>
</evidence>
<dbReference type="OrthoDB" id="9788468at2"/>
<evidence type="ECO:0000256" key="2">
    <source>
        <dbReference type="ARBA" id="ARBA00022723"/>
    </source>
</evidence>
<evidence type="ECO:0000313" key="4">
    <source>
        <dbReference type="EMBL" id="RSL32085.1"/>
    </source>
</evidence>
<evidence type="ECO:0000259" key="3">
    <source>
        <dbReference type="PROSITE" id="PS51819"/>
    </source>
</evidence>
<comment type="similarity">
    <text evidence="1">Belongs to the methylmalonyl-CoA epimerase family.</text>
</comment>
<keyword evidence="5" id="KW-1185">Reference proteome</keyword>
<dbReference type="PROSITE" id="PS51819">
    <property type="entry name" value="VOC"/>
    <property type="match status" value="1"/>
</dbReference>
<dbReference type="InterPro" id="IPR029068">
    <property type="entry name" value="Glyas_Bleomycin-R_OHBP_Dase"/>
</dbReference>
<dbReference type="InterPro" id="IPR051785">
    <property type="entry name" value="MMCE/EMCE_epimerase"/>
</dbReference>
<dbReference type="Gene3D" id="3.10.180.10">
    <property type="entry name" value="2,3-Dihydroxybiphenyl 1,2-Dioxygenase, domain 1"/>
    <property type="match status" value="1"/>
</dbReference>
<name>A0A428N0W6_9BACI</name>
<dbReference type="InterPro" id="IPR037523">
    <property type="entry name" value="VOC_core"/>
</dbReference>
<reference evidence="4 5" key="1">
    <citation type="submission" date="2018-10" db="EMBL/GenBank/DDBJ databases">
        <title>Draft genome sequence of Bacillus salarius IM0101, isolated from a hypersaline soil in Inner Mongolia, China.</title>
        <authorList>
            <person name="Yamprayoonswat W."/>
            <person name="Boonvisut S."/>
            <person name="Jumpathong W."/>
            <person name="Sittihan S."/>
            <person name="Ruangsuj P."/>
            <person name="Wanthongcharoen S."/>
            <person name="Thongpramul N."/>
            <person name="Pimmason S."/>
            <person name="Yu B."/>
            <person name="Yasawong M."/>
        </authorList>
    </citation>
    <scope>NUCLEOTIDE SEQUENCE [LARGE SCALE GENOMIC DNA]</scope>
    <source>
        <strain evidence="4 5">IM0101</strain>
    </source>
</reference>
<keyword evidence="2" id="KW-0479">Metal-binding</keyword>